<dbReference type="AlphaFoldDB" id="A0A2P2MZZ9"/>
<organism evidence="1">
    <name type="scientific">Rhizophora mucronata</name>
    <name type="common">Asiatic mangrove</name>
    <dbReference type="NCBI Taxonomy" id="61149"/>
    <lineage>
        <taxon>Eukaryota</taxon>
        <taxon>Viridiplantae</taxon>
        <taxon>Streptophyta</taxon>
        <taxon>Embryophyta</taxon>
        <taxon>Tracheophyta</taxon>
        <taxon>Spermatophyta</taxon>
        <taxon>Magnoliopsida</taxon>
        <taxon>eudicotyledons</taxon>
        <taxon>Gunneridae</taxon>
        <taxon>Pentapetalae</taxon>
        <taxon>rosids</taxon>
        <taxon>fabids</taxon>
        <taxon>Malpighiales</taxon>
        <taxon>Rhizophoraceae</taxon>
        <taxon>Rhizophora</taxon>
    </lineage>
</organism>
<name>A0A2P2MZZ9_RHIMU</name>
<protein>
    <submittedName>
        <fullName evidence="1">Uncharacterized protein</fullName>
    </submittedName>
</protein>
<accession>A0A2P2MZZ9</accession>
<evidence type="ECO:0000313" key="1">
    <source>
        <dbReference type="EMBL" id="MBX35803.1"/>
    </source>
</evidence>
<sequence length="18" mass="2066">MLNWIPLAKQVTACQHVN</sequence>
<reference evidence="1" key="1">
    <citation type="submission" date="2018-02" db="EMBL/GenBank/DDBJ databases">
        <title>Rhizophora mucronata_Transcriptome.</title>
        <authorList>
            <person name="Meera S.P."/>
            <person name="Sreeshan A."/>
            <person name="Augustine A."/>
        </authorList>
    </citation>
    <scope>NUCLEOTIDE SEQUENCE</scope>
    <source>
        <tissue evidence="1">Leaf</tissue>
    </source>
</reference>
<dbReference type="EMBL" id="GGEC01055319">
    <property type="protein sequence ID" value="MBX35803.1"/>
    <property type="molecule type" value="Transcribed_RNA"/>
</dbReference>
<proteinExistence type="predicted"/>